<keyword evidence="3" id="KW-1185">Reference proteome</keyword>
<keyword evidence="1" id="KW-0732">Signal</keyword>
<evidence type="ECO:0000313" key="2">
    <source>
        <dbReference type="EMBL" id="GBM95606.1"/>
    </source>
</evidence>
<name>A0A4Y2K277_ARAVE</name>
<organism evidence="2 3">
    <name type="scientific">Araneus ventricosus</name>
    <name type="common">Orbweaver spider</name>
    <name type="synonym">Epeira ventricosa</name>
    <dbReference type="NCBI Taxonomy" id="182803"/>
    <lineage>
        <taxon>Eukaryota</taxon>
        <taxon>Metazoa</taxon>
        <taxon>Ecdysozoa</taxon>
        <taxon>Arthropoda</taxon>
        <taxon>Chelicerata</taxon>
        <taxon>Arachnida</taxon>
        <taxon>Araneae</taxon>
        <taxon>Araneomorphae</taxon>
        <taxon>Entelegynae</taxon>
        <taxon>Araneoidea</taxon>
        <taxon>Araneidae</taxon>
        <taxon>Araneus</taxon>
    </lineage>
</organism>
<feature type="chain" id="PRO_5021438052" description="DUF19 domain-containing protein" evidence="1">
    <location>
        <begin position="19"/>
        <end position="202"/>
    </location>
</feature>
<comment type="caution">
    <text evidence="2">The sequence shown here is derived from an EMBL/GenBank/DDBJ whole genome shotgun (WGS) entry which is preliminary data.</text>
</comment>
<evidence type="ECO:0000313" key="3">
    <source>
        <dbReference type="Proteomes" id="UP000499080"/>
    </source>
</evidence>
<protein>
    <recommendedName>
        <fullName evidence="4">DUF19 domain-containing protein</fullName>
    </recommendedName>
</protein>
<evidence type="ECO:0000256" key="1">
    <source>
        <dbReference type="SAM" id="SignalP"/>
    </source>
</evidence>
<gene>
    <name evidence="2" type="ORF">AVEN_122419_1</name>
</gene>
<dbReference type="Proteomes" id="UP000499080">
    <property type="component" value="Unassembled WGS sequence"/>
</dbReference>
<dbReference type="AlphaFoldDB" id="A0A4Y2K277"/>
<feature type="signal peptide" evidence="1">
    <location>
        <begin position="1"/>
        <end position="18"/>
    </location>
</feature>
<dbReference type="EMBL" id="BGPR01004072">
    <property type="protein sequence ID" value="GBM95606.1"/>
    <property type="molecule type" value="Genomic_DNA"/>
</dbReference>
<accession>A0A4Y2K277</accession>
<sequence>MKSLILFVVAVIFRSVHCDVECFRDVFRECMSKHIPLQEFRLCDETKRQIECVYRMADKCDMQFRGDAEDHKIAIQRVCNGGAVQKLFDEEKACYKRAVKDKMCYGPIGEAMRGIESMADFIRANKKVCHLFQPYSNCVEENVEKDCGSASRVLFKSLYDPLRGMSNSLCHQLVLLEDEDDKPYSLGWLNVYAFVAKMFAFA</sequence>
<reference evidence="2 3" key="1">
    <citation type="journal article" date="2019" name="Sci. Rep.">
        <title>Orb-weaving spider Araneus ventricosus genome elucidates the spidroin gene catalogue.</title>
        <authorList>
            <person name="Kono N."/>
            <person name="Nakamura H."/>
            <person name="Ohtoshi R."/>
            <person name="Moran D.A.P."/>
            <person name="Shinohara A."/>
            <person name="Yoshida Y."/>
            <person name="Fujiwara M."/>
            <person name="Mori M."/>
            <person name="Tomita M."/>
            <person name="Arakawa K."/>
        </authorList>
    </citation>
    <scope>NUCLEOTIDE SEQUENCE [LARGE SCALE GENOMIC DNA]</scope>
</reference>
<evidence type="ECO:0008006" key="4">
    <source>
        <dbReference type="Google" id="ProtNLM"/>
    </source>
</evidence>
<proteinExistence type="predicted"/>